<keyword evidence="3 6" id="KW-0812">Transmembrane</keyword>
<dbReference type="InterPro" id="IPR020846">
    <property type="entry name" value="MFS_dom"/>
</dbReference>
<evidence type="ECO:0000256" key="1">
    <source>
        <dbReference type="ARBA" id="ARBA00004651"/>
    </source>
</evidence>
<dbReference type="CDD" id="cd17355">
    <property type="entry name" value="MFS_YcxA_like"/>
    <property type="match status" value="1"/>
</dbReference>
<reference evidence="8 9" key="1">
    <citation type="submission" date="2019-06" db="EMBL/GenBank/DDBJ databases">
        <title>Sequencing the genomes of 1000 actinobacteria strains.</title>
        <authorList>
            <person name="Klenk H.-P."/>
        </authorList>
    </citation>
    <scope>NUCLEOTIDE SEQUENCE [LARGE SCALE GENOMIC DNA]</scope>
    <source>
        <strain evidence="8 9">DSM 45928</strain>
    </source>
</reference>
<name>A0A543B2I4_9ACTN</name>
<feature type="transmembrane region" description="Helical" evidence="6">
    <location>
        <begin position="259"/>
        <end position="278"/>
    </location>
</feature>
<evidence type="ECO:0000313" key="9">
    <source>
        <dbReference type="Proteomes" id="UP000317043"/>
    </source>
</evidence>
<dbReference type="PANTHER" id="PTHR43385:SF1">
    <property type="entry name" value="RIBOFLAVIN TRANSPORTER RIBJ"/>
    <property type="match status" value="1"/>
</dbReference>
<feature type="transmembrane region" description="Helical" evidence="6">
    <location>
        <begin position="381"/>
        <end position="400"/>
    </location>
</feature>
<proteinExistence type="predicted"/>
<feature type="transmembrane region" description="Helical" evidence="6">
    <location>
        <begin position="86"/>
        <end position="105"/>
    </location>
</feature>
<evidence type="ECO:0000256" key="5">
    <source>
        <dbReference type="ARBA" id="ARBA00023136"/>
    </source>
</evidence>
<evidence type="ECO:0000256" key="4">
    <source>
        <dbReference type="ARBA" id="ARBA00022989"/>
    </source>
</evidence>
<feature type="transmembrane region" description="Helical" evidence="6">
    <location>
        <begin position="50"/>
        <end position="74"/>
    </location>
</feature>
<dbReference type="EMBL" id="VFOW01000001">
    <property type="protein sequence ID" value="TQL79048.1"/>
    <property type="molecule type" value="Genomic_DNA"/>
</dbReference>
<dbReference type="InterPro" id="IPR036259">
    <property type="entry name" value="MFS_trans_sf"/>
</dbReference>
<evidence type="ECO:0000256" key="6">
    <source>
        <dbReference type="SAM" id="Phobius"/>
    </source>
</evidence>
<dbReference type="PROSITE" id="PS50850">
    <property type="entry name" value="MFS"/>
    <property type="match status" value="1"/>
</dbReference>
<evidence type="ECO:0000256" key="2">
    <source>
        <dbReference type="ARBA" id="ARBA00022448"/>
    </source>
</evidence>
<dbReference type="GO" id="GO:0005886">
    <property type="term" value="C:plasma membrane"/>
    <property type="evidence" value="ECO:0007669"/>
    <property type="project" value="UniProtKB-SubCell"/>
</dbReference>
<dbReference type="OrthoDB" id="7200137at2"/>
<dbReference type="InParanoid" id="A0A543B2I4"/>
<feature type="domain" description="Major facilitator superfamily (MFS) profile" evidence="7">
    <location>
        <begin position="1"/>
        <end position="404"/>
    </location>
</feature>
<comment type="caution">
    <text evidence="8">The sequence shown here is derived from an EMBL/GenBank/DDBJ whole genome shotgun (WGS) entry which is preliminary data.</text>
</comment>
<accession>A0A543B2I4</accession>
<dbReference type="GO" id="GO:0022857">
    <property type="term" value="F:transmembrane transporter activity"/>
    <property type="evidence" value="ECO:0007669"/>
    <property type="project" value="InterPro"/>
</dbReference>
<organism evidence="8 9">
    <name type="scientific">Stackebrandtia endophytica</name>
    <dbReference type="NCBI Taxonomy" id="1496996"/>
    <lineage>
        <taxon>Bacteria</taxon>
        <taxon>Bacillati</taxon>
        <taxon>Actinomycetota</taxon>
        <taxon>Actinomycetes</taxon>
        <taxon>Glycomycetales</taxon>
        <taxon>Glycomycetaceae</taxon>
        <taxon>Stackebrandtia</taxon>
    </lineage>
</organism>
<feature type="transmembrane region" description="Helical" evidence="6">
    <location>
        <begin position="176"/>
        <end position="197"/>
    </location>
</feature>
<feature type="transmembrane region" description="Helical" evidence="6">
    <location>
        <begin position="290"/>
        <end position="309"/>
    </location>
</feature>
<evidence type="ECO:0000259" key="7">
    <source>
        <dbReference type="PROSITE" id="PS50850"/>
    </source>
</evidence>
<feature type="transmembrane region" description="Helical" evidence="6">
    <location>
        <begin position="145"/>
        <end position="164"/>
    </location>
</feature>
<evidence type="ECO:0000313" key="8">
    <source>
        <dbReference type="EMBL" id="TQL79048.1"/>
    </source>
</evidence>
<dbReference type="SUPFAM" id="SSF103473">
    <property type="entry name" value="MFS general substrate transporter"/>
    <property type="match status" value="1"/>
</dbReference>
<dbReference type="Gene3D" id="1.20.1250.20">
    <property type="entry name" value="MFS general substrate transporter like domains"/>
    <property type="match status" value="1"/>
</dbReference>
<gene>
    <name evidence="8" type="ORF">FB566_4649</name>
</gene>
<dbReference type="AlphaFoldDB" id="A0A543B2I4"/>
<dbReference type="Pfam" id="PF07690">
    <property type="entry name" value="MFS_1"/>
    <property type="match status" value="1"/>
</dbReference>
<keyword evidence="5 6" id="KW-0472">Membrane</keyword>
<sequence>MTTTAPGPAHGSDRARQRGLIALCLTEITSWGALYYAFPVLLGAITVDTGWSTMTVMGAFSVGLAVSAIAGIPVGHLLDRLGPRPVMTTGSIIGVLSVVAIATAPTPGWFIAAWAVSGLAQACVFYKPAFAAITGWYGPSRVKALTALTLVAGLSSTIFAPLTAAIADRTDWRTTYLILAAVLAVITIPTHAVFLNVPWRRYDGQRAATEQPKRRRRGILRSRAFICLVIAMALASFGMFAATVNLVPLLTEQGSSTSFAAWALGLCGAGQLLGRVGYGRLAKATTTRVRTVAVLAAAAVTIAVTAVTAAPTVTLIAAAVAFGATRGILTLLEATAVSDRWGTEGFGALYGAFSAPSTVAMATTPWIGAVLTDWVGGYQALFGYLAGFVVLAAVFGFFSVSRSGHPSEDSSATNP</sequence>
<keyword evidence="4 6" id="KW-1133">Transmembrane helix</keyword>
<feature type="transmembrane region" description="Helical" evidence="6">
    <location>
        <begin position="315"/>
        <end position="336"/>
    </location>
</feature>
<dbReference type="InterPro" id="IPR011701">
    <property type="entry name" value="MFS"/>
</dbReference>
<feature type="transmembrane region" description="Helical" evidence="6">
    <location>
        <begin position="111"/>
        <end position="133"/>
    </location>
</feature>
<comment type="subcellular location">
    <subcellularLocation>
        <location evidence="1">Cell membrane</location>
        <topology evidence="1">Multi-pass membrane protein</topology>
    </subcellularLocation>
</comment>
<dbReference type="Proteomes" id="UP000317043">
    <property type="component" value="Unassembled WGS sequence"/>
</dbReference>
<feature type="transmembrane region" description="Helical" evidence="6">
    <location>
        <begin position="348"/>
        <end position="369"/>
    </location>
</feature>
<protein>
    <submittedName>
        <fullName evidence="8">Putative MFS family arabinose efflux permease</fullName>
    </submittedName>
</protein>
<dbReference type="PANTHER" id="PTHR43385">
    <property type="entry name" value="RIBOFLAVIN TRANSPORTER RIBJ"/>
    <property type="match status" value="1"/>
</dbReference>
<feature type="transmembrane region" description="Helical" evidence="6">
    <location>
        <begin position="20"/>
        <end position="38"/>
    </location>
</feature>
<dbReference type="InterPro" id="IPR052983">
    <property type="entry name" value="MFS_Riboflavin_Transporter"/>
</dbReference>
<feature type="transmembrane region" description="Helical" evidence="6">
    <location>
        <begin position="224"/>
        <end position="247"/>
    </location>
</feature>
<keyword evidence="2" id="KW-0813">Transport</keyword>
<keyword evidence="9" id="KW-1185">Reference proteome</keyword>
<evidence type="ECO:0000256" key="3">
    <source>
        <dbReference type="ARBA" id="ARBA00022692"/>
    </source>
</evidence>